<gene>
    <name evidence="2" type="ORF">IAA63_12890</name>
</gene>
<dbReference type="Proteomes" id="UP000886723">
    <property type="component" value="Unassembled WGS sequence"/>
</dbReference>
<name>A0A9D1NX99_9FIRM</name>
<evidence type="ECO:0000313" key="3">
    <source>
        <dbReference type="Proteomes" id="UP000886723"/>
    </source>
</evidence>
<dbReference type="Pfam" id="PF13546">
    <property type="entry name" value="DDE_5"/>
    <property type="match status" value="1"/>
</dbReference>
<comment type="caution">
    <text evidence="2">The sequence shown here is derived from an EMBL/GenBank/DDBJ whole genome shotgun (WGS) entry which is preliminary data.</text>
</comment>
<dbReference type="InterPro" id="IPR012337">
    <property type="entry name" value="RNaseH-like_sf"/>
</dbReference>
<protein>
    <submittedName>
        <fullName evidence="2">Transposase</fullName>
    </submittedName>
</protein>
<dbReference type="EMBL" id="DVON01000276">
    <property type="protein sequence ID" value="HIV14016.1"/>
    <property type="molecule type" value="Genomic_DNA"/>
</dbReference>
<dbReference type="SUPFAM" id="SSF53098">
    <property type="entry name" value="Ribonuclease H-like"/>
    <property type="match status" value="1"/>
</dbReference>
<feature type="domain" description="Transposase IS701-like DDE" evidence="1">
    <location>
        <begin position="69"/>
        <end position="282"/>
    </location>
</feature>
<dbReference type="AlphaFoldDB" id="A0A9D1NX99"/>
<dbReference type="InterPro" id="IPR038721">
    <property type="entry name" value="IS701-like_DDE_dom"/>
</dbReference>
<accession>A0A9D1NX99</accession>
<proteinExistence type="predicted"/>
<organism evidence="2 3">
    <name type="scientific">Candidatus Pullilachnospira stercoravium</name>
    <dbReference type="NCBI Taxonomy" id="2840913"/>
    <lineage>
        <taxon>Bacteria</taxon>
        <taxon>Bacillati</taxon>
        <taxon>Bacillota</taxon>
        <taxon>Clostridia</taxon>
        <taxon>Lachnospirales</taxon>
        <taxon>Lachnospiraceae</taxon>
        <taxon>Lachnospiraceae incertae sedis</taxon>
        <taxon>Candidatus Pullilachnospira</taxon>
    </lineage>
</organism>
<reference evidence="2" key="1">
    <citation type="submission" date="2020-10" db="EMBL/GenBank/DDBJ databases">
        <authorList>
            <person name="Gilroy R."/>
        </authorList>
    </citation>
    <scope>NUCLEOTIDE SEQUENCE</scope>
    <source>
        <strain evidence="2">ChiBcec2-4451</strain>
    </source>
</reference>
<reference evidence="2" key="2">
    <citation type="journal article" date="2021" name="PeerJ">
        <title>Extensive microbial diversity within the chicken gut microbiome revealed by metagenomics and culture.</title>
        <authorList>
            <person name="Gilroy R."/>
            <person name="Ravi A."/>
            <person name="Getino M."/>
            <person name="Pursley I."/>
            <person name="Horton D.L."/>
            <person name="Alikhan N.F."/>
            <person name="Baker D."/>
            <person name="Gharbi K."/>
            <person name="Hall N."/>
            <person name="Watson M."/>
            <person name="Adriaenssens E.M."/>
            <person name="Foster-Nyarko E."/>
            <person name="Jarju S."/>
            <person name="Secka A."/>
            <person name="Antonio M."/>
            <person name="Oren A."/>
            <person name="Chaudhuri R.R."/>
            <person name="La Ragione R."/>
            <person name="Hildebrand F."/>
            <person name="Pallen M.J."/>
        </authorList>
    </citation>
    <scope>NUCLEOTIDE SEQUENCE</scope>
    <source>
        <strain evidence="2">ChiBcec2-4451</strain>
    </source>
</reference>
<evidence type="ECO:0000313" key="2">
    <source>
        <dbReference type="EMBL" id="HIV14016.1"/>
    </source>
</evidence>
<dbReference type="Gene3D" id="3.90.350.10">
    <property type="entry name" value="Transposase Inhibitor Protein From Tn5, Chain A, domain 1"/>
    <property type="match status" value="1"/>
</dbReference>
<evidence type="ECO:0000259" key="1">
    <source>
        <dbReference type="Pfam" id="PF13546"/>
    </source>
</evidence>
<sequence length="460" mass="53628">MSSIPQTTENGNSVSDFATKFMKRFHIGRFLFQCNAGKEKGIPVMDIFRYLFCMMFSDRSIYMQMKTGTFEGEFSKNTIYRFLNDARVNWQRFTTLLSAEIICRFMKPLTGEDRKDVFIVDDSLFDRSRSKKVELLARVFDHCSMKYRSGFRLLTLGWSDGNSFLPVSHGLLSAADDKNLLCGGKPYDGRSLAGRRRRQARRKATDVMVELIHSAQCAGITARYVLFDSWFAAPKTILELKKQENLDTIAMLKKSKTKYRYQGEKQNVKEIYRRNKKRRGRSRYLLSVSVEIEKAGERIPAKLVFVRNKSKRKDWLVLVSTDTAISEEEIIRIYGKRWDIEVFFKSCKSYLKLVKEYRGISYDAMCAHTAIVFARYMMLSVAQRENEDDKTICELCFCLLDEMEDITFSRSMGIILDVLMDTVMEYFHITEAQLEEFTASFIQRLPKYMQDALERRKAAT</sequence>